<dbReference type="Proteomes" id="UP000183046">
    <property type="component" value="Unassembled WGS sequence"/>
</dbReference>
<evidence type="ECO:0000256" key="6">
    <source>
        <dbReference type="SAM" id="Phobius"/>
    </source>
</evidence>
<evidence type="ECO:0000256" key="5">
    <source>
        <dbReference type="ARBA" id="ARBA00023136"/>
    </source>
</evidence>
<dbReference type="EMBL" id="FMWB01000005">
    <property type="protein sequence ID" value="SCZ35583.1"/>
    <property type="molecule type" value="Genomic_DNA"/>
</dbReference>
<gene>
    <name evidence="7" type="ORF">SAMN05216279_105269</name>
</gene>
<dbReference type="Pfam" id="PF01544">
    <property type="entry name" value="CorA"/>
    <property type="match status" value="1"/>
</dbReference>
<dbReference type="RefSeq" id="WP_074584000.1">
    <property type="nucleotide sequence ID" value="NZ_CP183397.1"/>
</dbReference>
<dbReference type="InterPro" id="IPR002523">
    <property type="entry name" value="MgTranspt_CorA/ZnTranspt_ZntB"/>
</dbReference>
<organism evidence="7 8">
    <name type="scientific">Pseudomonas oryzihabitans</name>
    <dbReference type="NCBI Taxonomy" id="47885"/>
    <lineage>
        <taxon>Bacteria</taxon>
        <taxon>Pseudomonadati</taxon>
        <taxon>Pseudomonadota</taxon>
        <taxon>Gammaproteobacteria</taxon>
        <taxon>Pseudomonadales</taxon>
        <taxon>Pseudomonadaceae</taxon>
        <taxon>Pseudomonas</taxon>
    </lineage>
</organism>
<dbReference type="GO" id="GO:0016020">
    <property type="term" value="C:membrane"/>
    <property type="evidence" value="ECO:0007669"/>
    <property type="project" value="UniProtKB-SubCell"/>
</dbReference>
<protein>
    <submittedName>
        <fullName evidence="7">Magnesium transporter</fullName>
    </submittedName>
</protein>
<proteinExistence type="inferred from homology"/>
<dbReference type="SUPFAM" id="SSF144083">
    <property type="entry name" value="Magnesium transport protein CorA, transmembrane region"/>
    <property type="match status" value="1"/>
</dbReference>
<dbReference type="Gene3D" id="1.20.58.340">
    <property type="entry name" value="Magnesium transport protein CorA, transmembrane region"/>
    <property type="match status" value="2"/>
</dbReference>
<dbReference type="InterPro" id="IPR047199">
    <property type="entry name" value="CorA-like"/>
</dbReference>
<keyword evidence="4 6" id="KW-1133">Transmembrane helix</keyword>
<keyword evidence="5 6" id="KW-0472">Membrane</keyword>
<comment type="caution">
    <text evidence="7">The sequence shown here is derived from an EMBL/GenBank/DDBJ whole genome shotgun (WGS) entry which is preliminary data.</text>
</comment>
<feature type="transmembrane region" description="Helical" evidence="6">
    <location>
        <begin position="249"/>
        <end position="269"/>
    </location>
</feature>
<feature type="transmembrane region" description="Helical" evidence="6">
    <location>
        <begin position="281"/>
        <end position="302"/>
    </location>
</feature>
<sequence length="317" mass="35543">MIEAFTLREGGLLPAGDRSAPVLLCSDPDARERAWLQQAFPLDSHRLASALDPDEVSRLEVQGDELFLIWKRPERYAGGARFAFEVSSFGLLWHPERLVVISAGPSLLAGEGPLQPLHDPLDVLVELLFRSVHHYQGHLKVIRLVGRELQQRFDSSLGNEHLLQMFNLSESLIHYINALQGNGAVLDRLRQVAERRELGEALRARLEDLIIENDQCRRQADLYATVFARLMDARGNLANNSMNLTLRNLTLINVVFLPLNLIAGIGGMSEFSMMTAGHPWWLSYSLLLVAMAALSLALTWILRRSLRRRAESAARAA</sequence>
<reference evidence="8" key="1">
    <citation type="submission" date="2016-10" db="EMBL/GenBank/DDBJ databases">
        <authorList>
            <person name="de Groot N.N."/>
        </authorList>
    </citation>
    <scope>NUCLEOTIDE SEQUENCE [LARGE SCALE GENOMIC DNA]</scope>
    <source>
        <strain evidence="8">DSM 15758</strain>
    </source>
</reference>
<keyword evidence="3 6" id="KW-0812">Transmembrane</keyword>
<dbReference type="PANTHER" id="PTHR47891">
    <property type="entry name" value="TRANSPORTER-RELATED"/>
    <property type="match status" value="1"/>
</dbReference>
<name>A0A1G5NDU7_9PSED</name>
<comment type="similarity">
    <text evidence="2">Belongs to the CorA metal ion transporter (MIT) (TC 1.A.35) family.</text>
</comment>
<evidence type="ECO:0000256" key="4">
    <source>
        <dbReference type="ARBA" id="ARBA00022989"/>
    </source>
</evidence>
<dbReference type="eggNOG" id="COG0598">
    <property type="taxonomic scope" value="Bacteria"/>
</dbReference>
<accession>A0A1G5NDU7</accession>
<evidence type="ECO:0000313" key="8">
    <source>
        <dbReference type="Proteomes" id="UP000183046"/>
    </source>
</evidence>
<dbReference type="InterPro" id="IPR045861">
    <property type="entry name" value="CorA_cytoplasmic_dom"/>
</dbReference>
<dbReference type="InterPro" id="IPR045863">
    <property type="entry name" value="CorA_TM1_TM2"/>
</dbReference>
<evidence type="ECO:0000313" key="7">
    <source>
        <dbReference type="EMBL" id="SCZ35583.1"/>
    </source>
</evidence>
<dbReference type="CDD" id="cd12827">
    <property type="entry name" value="EcCorA_ZntB-like_u2"/>
    <property type="match status" value="1"/>
</dbReference>
<evidence type="ECO:0000256" key="2">
    <source>
        <dbReference type="ARBA" id="ARBA00009765"/>
    </source>
</evidence>
<dbReference type="AlphaFoldDB" id="A0A1G5NDU7"/>
<dbReference type="GO" id="GO:0046873">
    <property type="term" value="F:metal ion transmembrane transporter activity"/>
    <property type="evidence" value="ECO:0007669"/>
    <property type="project" value="InterPro"/>
</dbReference>
<dbReference type="PANTHER" id="PTHR47891:SF1">
    <property type="entry name" value="CORA-MAGNESIUM AND COBALT TRANSPORTER"/>
    <property type="match status" value="1"/>
</dbReference>
<evidence type="ECO:0000256" key="3">
    <source>
        <dbReference type="ARBA" id="ARBA00022692"/>
    </source>
</evidence>
<dbReference type="SUPFAM" id="SSF143865">
    <property type="entry name" value="CorA soluble domain-like"/>
    <property type="match status" value="1"/>
</dbReference>
<comment type="subcellular location">
    <subcellularLocation>
        <location evidence="1">Membrane</location>
        <topology evidence="1">Multi-pass membrane protein</topology>
    </subcellularLocation>
</comment>
<evidence type="ECO:0000256" key="1">
    <source>
        <dbReference type="ARBA" id="ARBA00004141"/>
    </source>
</evidence>